<sequence length="183" mass="20534">MRTARIEGDVMKQILGRLWHVAINTHKTGVSYSASVLRRKLSIVTLMAAMMLGVCTSSYAEQDHTGHDVPKRDASSKVYPSRAEQGVVTPLAPGATLHKMTLSHHELEAWSFVPKRKDRIEIENRSNITHALYVTYPDGTVVNLEIQIPGDIVSWTVPDDAEGEYVFRCWIHPVIRANMIISE</sequence>
<dbReference type="RefSeq" id="WP_015832509.1">
    <property type="nucleotide sequence ID" value="NC_012968.1"/>
</dbReference>
<dbReference type="KEGG" id="mmb:Mmol_1570"/>
<name>C6WX25_METML</name>
<dbReference type="SUPFAM" id="SSF49503">
    <property type="entry name" value="Cupredoxins"/>
    <property type="match status" value="1"/>
</dbReference>
<dbReference type="AlphaFoldDB" id="C6WX25"/>
<evidence type="ECO:0000313" key="2">
    <source>
        <dbReference type="EMBL" id="ACT48474.1"/>
    </source>
</evidence>
<reference evidence="3" key="1">
    <citation type="submission" date="2009-07" db="EMBL/GenBank/DDBJ databases">
        <title>Complete sequence of Methylotenera mobilis JLW8.</title>
        <authorList>
            <consortium name="US DOE Joint Genome Institute"/>
            <person name="Lucas S."/>
            <person name="Copeland A."/>
            <person name="Lapidus A."/>
            <person name="Glavina del Rio T."/>
            <person name="Tice H."/>
            <person name="Bruce D."/>
            <person name="Goodwin L."/>
            <person name="Pitluck S."/>
            <person name="LaButti K.M."/>
            <person name="Clum A."/>
            <person name="Larimer F."/>
            <person name="Land M."/>
            <person name="Hauser L."/>
            <person name="Kyrpides N."/>
            <person name="Mikhailova N."/>
            <person name="Kayluzhnaya M."/>
            <person name="Chistoserdova L."/>
        </authorList>
    </citation>
    <scope>NUCLEOTIDE SEQUENCE [LARGE SCALE GENOMIC DNA]</scope>
    <source>
        <strain evidence="3">JLW8 / ATCC BAA-1282 / DSM 17540</strain>
    </source>
</reference>
<organism evidence="2 3">
    <name type="scientific">Methylotenera mobilis (strain JLW8 / ATCC BAA-1282 / DSM 17540)</name>
    <dbReference type="NCBI Taxonomy" id="583345"/>
    <lineage>
        <taxon>Bacteria</taxon>
        <taxon>Pseudomonadati</taxon>
        <taxon>Pseudomonadota</taxon>
        <taxon>Betaproteobacteria</taxon>
        <taxon>Nitrosomonadales</taxon>
        <taxon>Methylophilaceae</taxon>
        <taxon>Methylotenera</taxon>
    </lineage>
</organism>
<evidence type="ECO:0000256" key="1">
    <source>
        <dbReference type="SAM" id="MobiDB-lite"/>
    </source>
</evidence>
<dbReference type="OrthoDB" id="9757546at2"/>
<feature type="region of interest" description="Disordered" evidence="1">
    <location>
        <begin position="62"/>
        <end position="84"/>
    </location>
</feature>
<dbReference type="STRING" id="583345.Mmol_1570"/>
<gene>
    <name evidence="2" type="ordered locus">Mmol_1570</name>
</gene>
<evidence type="ECO:0000313" key="3">
    <source>
        <dbReference type="Proteomes" id="UP000002742"/>
    </source>
</evidence>
<keyword evidence="3" id="KW-1185">Reference proteome</keyword>
<protein>
    <submittedName>
        <fullName evidence="2">Uncharacterized protein</fullName>
    </submittedName>
</protein>
<reference evidence="2 3" key="2">
    <citation type="journal article" date="2011" name="J. Bacteriol.">
        <title>Genomes of three methylotrophs from a single niche uncover genetic and metabolic divergence of Methylophilaceae.</title>
        <authorList>
            <person name="Lapidus A."/>
            <person name="Clum A."/>
            <person name="Labutti K."/>
            <person name="Kaluzhnaya M.G."/>
            <person name="Lim S."/>
            <person name="Beck D.A."/>
            <person name="Glavina Del Rio T."/>
            <person name="Nolan M."/>
            <person name="Mavromatis K."/>
            <person name="Huntemann M."/>
            <person name="Lucas S."/>
            <person name="Lidstrom M.E."/>
            <person name="Ivanova N."/>
            <person name="Chistoserdova L."/>
        </authorList>
    </citation>
    <scope>NUCLEOTIDE SEQUENCE [LARGE SCALE GENOMIC DNA]</scope>
    <source>
        <strain evidence="3">JLW8 / ATCC BAA-1282 / DSM 17540</strain>
    </source>
</reference>
<proteinExistence type="predicted"/>
<dbReference type="InterPro" id="IPR008972">
    <property type="entry name" value="Cupredoxin"/>
</dbReference>
<dbReference type="EMBL" id="CP001672">
    <property type="protein sequence ID" value="ACT48474.1"/>
    <property type="molecule type" value="Genomic_DNA"/>
</dbReference>
<accession>C6WX25</accession>
<dbReference type="Proteomes" id="UP000002742">
    <property type="component" value="Chromosome"/>
</dbReference>
<dbReference type="eggNOG" id="ENOG503456X">
    <property type="taxonomic scope" value="Bacteria"/>
</dbReference>
<feature type="compositionally biased region" description="Basic and acidic residues" evidence="1">
    <location>
        <begin position="62"/>
        <end position="75"/>
    </location>
</feature>
<dbReference type="HOGENOM" id="CLU_1473577_0_0_4"/>